<dbReference type="EMBL" id="MUGX01000013">
    <property type="protein sequence ID" value="OXA87131.1"/>
    <property type="molecule type" value="Genomic_DNA"/>
</dbReference>
<evidence type="ECO:0000313" key="4">
    <source>
        <dbReference type="Proteomes" id="UP000198302"/>
    </source>
</evidence>
<reference evidence="2 4" key="2">
    <citation type="submission" date="2016-11" db="EMBL/GenBank/DDBJ databases">
        <title>Whole genomes of Flavobacteriaceae.</title>
        <authorList>
            <person name="Stine C."/>
            <person name="Li C."/>
            <person name="Tadesse D."/>
        </authorList>
    </citation>
    <scope>NUCLEOTIDE SEQUENCE [LARGE SCALE GENOMIC DNA]</scope>
    <source>
        <strain evidence="2 4">ATCC 51468</strain>
    </source>
</reference>
<dbReference type="RefSeq" id="WP_041518552.1">
    <property type="nucleotide sequence ID" value="NZ_JPRK01000011.1"/>
</dbReference>
<evidence type="ECO:0000313" key="2">
    <source>
        <dbReference type="EMBL" id="OXA87131.1"/>
    </source>
</evidence>
<organism evidence="1 3">
    <name type="scientific">Flavobacterium hibernum</name>
    <dbReference type="NCBI Taxonomy" id="37752"/>
    <lineage>
        <taxon>Bacteria</taxon>
        <taxon>Pseudomonadati</taxon>
        <taxon>Bacteroidota</taxon>
        <taxon>Flavobacteriia</taxon>
        <taxon>Flavobacteriales</taxon>
        <taxon>Flavobacteriaceae</taxon>
        <taxon>Flavobacterium</taxon>
    </lineage>
</organism>
<dbReference type="AlphaFoldDB" id="A0A0D0EKW2"/>
<dbReference type="OrthoDB" id="1399757at2"/>
<protein>
    <submittedName>
        <fullName evidence="1">Uncharacterized protein</fullName>
    </submittedName>
</protein>
<proteinExistence type="predicted"/>
<sequence length="274" mass="28520">MMVNPGGVLNMLPSSSLSMWSLGGNKNGVLQTLGTNNAFDLPFQTKNAEWMRITSGGKVGMGTSAPANNLEVNGANGTGSGLKLPTGASSGKMLTADASGNAYWQSSAIQLQLTVTSIGAARAFQNTTKTDWKLIDFFSVVDTDGAKTIYGSSFGWDTATSSYKVARSGSYRLLINMYALGTVSAISNGLTATAGDDWRVAAILNNNNTQSSVISMPFISVIVGANDQSVFVSGVANLKAGDVLSFKTVNNSSTTRPAIFYAGPGHSIITIESL</sequence>
<keyword evidence="4" id="KW-1185">Reference proteome</keyword>
<gene>
    <name evidence="2" type="ORF">B0A73_12540</name>
    <name evidence="1" type="ORF">IW18_14290</name>
</gene>
<evidence type="ECO:0000313" key="1">
    <source>
        <dbReference type="EMBL" id="KIO52285.1"/>
    </source>
</evidence>
<dbReference type="Proteomes" id="UP000032061">
    <property type="component" value="Unassembled WGS sequence"/>
</dbReference>
<name>A0A0D0EKW2_9FLAO</name>
<accession>A0A0D0EKW2</accession>
<dbReference type="EMBL" id="JPRK01000011">
    <property type="protein sequence ID" value="KIO52285.1"/>
    <property type="molecule type" value="Genomic_DNA"/>
</dbReference>
<evidence type="ECO:0000313" key="3">
    <source>
        <dbReference type="Proteomes" id="UP000032061"/>
    </source>
</evidence>
<comment type="caution">
    <text evidence="1">The sequence shown here is derived from an EMBL/GenBank/DDBJ whole genome shotgun (WGS) entry which is preliminary data.</text>
</comment>
<dbReference type="STRING" id="37752.IW18_14290"/>
<dbReference type="Proteomes" id="UP000198302">
    <property type="component" value="Unassembled WGS sequence"/>
</dbReference>
<reference evidence="1 3" key="1">
    <citation type="submission" date="2015-01" db="EMBL/GenBank/DDBJ databases">
        <title>Genome of Flavobacterium hibernum DSM 12611.</title>
        <authorList>
            <person name="Stropko S.J."/>
            <person name="Pipes S.E."/>
            <person name="Newman J.D."/>
        </authorList>
    </citation>
    <scope>NUCLEOTIDE SEQUENCE [LARGE SCALE GENOMIC DNA]</scope>
    <source>
        <strain evidence="1 3">DSM 12611</strain>
    </source>
</reference>